<evidence type="ECO:0000256" key="8">
    <source>
        <dbReference type="ARBA" id="ARBA00023273"/>
    </source>
</evidence>
<accession>A0A914AWG4</accession>
<dbReference type="GeneID" id="119737503"/>
<name>A0A914AWG4_PATMI</name>
<comment type="similarity">
    <text evidence="9">Belongs to the CFAP52 family.</text>
</comment>
<feature type="repeat" description="WD" evidence="13">
    <location>
        <begin position="541"/>
        <end position="582"/>
    </location>
</feature>
<evidence type="ECO:0000256" key="6">
    <source>
        <dbReference type="ARBA" id="ARBA00022846"/>
    </source>
</evidence>
<dbReference type="SMART" id="SM00320">
    <property type="entry name" value="WD40"/>
    <property type="match status" value="13"/>
</dbReference>
<dbReference type="GO" id="GO:0031514">
    <property type="term" value="C:motile cilium"/>
    <property type="evidence" value="ECO:0007669"/>
    <property type="project" value="UniProtKB-SubCell"/>
</dbReference>
<comment type="function">
    <text evidence="11">Microtubule inner protein (MIP) part of the dynein-decorated doublet microtubules (DMTs) in cilia axoneme. Important for proper ciliary and flagellar beating. May act in cooperation with CFAP45 and axonemal dynein subunit DNAH11. May play a role in cell growth and/or survival.</text>
</comment>
<feature type="repeat" description="WD" evidence="13">
    <location>
        <begin position="412"/>
        <end position="453"/>
    </location>
</feature>
<keyword evidence="6" id="KW-0282">Flagellum</keyword>
<dbReference type="InterPro" id="IPR019775">
    <property type="entry name" value="WD40_repeat_CS"/>
</dbReference>
<dbReference type="OMA" id="RIMVYNF"/>
<dbReference type="AlphaFoldDB" id="A0A914AWG4"/>
<dbReference type="InterPro" id="IPR015943">
    <property type="entry name" value="WD40/YVTN_repeat-like_dom_sf"/>
</dbReference>
<dbReference type="PROSITE" id="PS50082">
    <property type="entry name" value="WD_REPEATS_2"/>
    <property type="match status" value="5"/>
</dbReference>
<evidence type="ECO:0000256" key="11">
    <source>
        <dbReference type="ARBA" id="ARBA00046056"/>
    </source>
</evidence>
<dbReference type="FunFam" id="2.130.10.10:FF:000173">
    <property type="entry name" value="Cilia- and flagella-associated protein 52"/>
    <property type="match status" value="1"/>
</dbReference>
<feature type="repeat" description="WD" evidence="13">
    <location>
        <begin position="457"/>
        <end position="498"/>
    </location>
</feature>
<reference evidence="15" key="1">
    <citation type="submission" date="2022-11" db="UniProtKB">
        <authorList>
            <consortium name="EnsemblMetazoa"/>
        </authorList>
    </citation>
    <scope>IDENTIFICATION</scope>
</reference>
<dbReference type="InterPro" id="IPR001680">
    <property type="entry name" value="WD40_rpt"/>
</dbReference>
<proteinExistence type="inferred from homology"/>
<evidence type="ECO:0000256" key="13">
    <source>
        <dbReference type="PROSITE-ProRule" id="PRU00221"/>
    </source>
</evidence>
<dbReference type="Proteomes" id="UP000887568">
    <property type="component" value="Unplaced"/>
</dbReference>
<dbReference type="Pfam" id="PF23409">
    <property type="entry name" value="Beta-prop_EML"/>
    <property type="match status" value="1"/>
</dbReference>
<feature type="domain" description="EML-like first beta-propeller" evidence="14">
    <location>
        <begin position="53"/>
        <end position="314"/>
    </location>
</feature>
<evidence type="ECO:0000313" key="16">
    <source>
        <dbReference type="Proteomes" id="UP000887568"/>
    </source>
</evidence>
<dbReference type="Pfam" id="PF00400">
    <property type="entry name" value="WD40"/>
    <property type="match status" value="4"/>
</dbReference>
<keyword evidence="4 13" id="KW-0853">WD repeat</keyword>
<dbReference type="PANTHER" id="PTHR13720">
    <property type="entry name" value="WD-40 REPEAT PROTEIN"/>
    <property type="match status" value="1"/>
</dbReference>
<dbReference type="GO" id="GO:0005930">
    <property type="term" value="C:axoneme"/>
    <property type="evidence" value="ECO:0007669"/>
    <property type="project" value="UniProtKB-ARBA"/>
</dbReference>
<comment type="subcellular location">
    <subcellularLocation>
        <location evidence="1">Cell projection</location>
        <location evidence="1">Cilium</location>
        <location evidence="1">Flagellum</location>
    </subcellularLocation>
    <subcellularLocation>
        <location evidence="2">Cytoplasm</location>
    </subcellularLocation>
</comment>
<evidence type="ECO:0000256" key="12">
    <source>
        <dbReference type="ARBA" id="ARBA00047117"/>
    </source>
</evidence>
<dbReference type="InterPro" id="IPR050630">
    <property type="entry name" value="WD_repeat_EMAP"/>
</dbReference>
<keyword evidence="8" id="KW-0966">Cell projection</keyword>
<evidence type="ECO:0000256" key="4">
    <source>
        <dbReference type="ARBA" id="ARBA00022574"/>
    </source>
</evidence>
<dbReference type="Gene3D" id="2.130.10.10">
    <property type="entry name" value="YVTN repeat-like/Quinoprotein amine dehydrogenase"/>
    <property type="match status" value="3"/>
</dbReference>
<dbReference type="RefSeq" id="XP_038067844.1">
    <property type="nucleotide sequence ID" value="XM_038211916.1"/>
</dbReference>
<keyword evidence="3" id="KW-0963">Cytoplasm</keyword>
<dbReference type="PANTHER" id="PTHR13720:SF14">
    <property type="entry name" value="CILIA- AND FLAGELLA-ASSOCIATED PROTEIN 52"/>
    <property type="match status" value="1"/>
</dbReference>
<protein>
    <recommendedName>
        <fullName evidence="10">Cilia- and flagella-associated protein 52</fullName>
    </recommendedName>
</protein>
<sequence>MTTNDDDYKMLELLSTTGFNGKVFAGFKVHPDKEHIIYPLGNTVIIEHIAKNTQSFLQGHTDNVSCVAVSKNGKFIASGQETYMGFKANIIIWDFQEKEQYCKLELHKVKVQSLAFSPSSKYLVSLGGKDDGSVVVWDVAKKESVCGAPAAVQSAGMTSCIAYCNNDEDKFVTGGERTIRVWTLDIANRKIRPVDCNMGQLKRYVKCIEVAPDDDYFYCGTTSGDILKIYMANNLLSKFGPEKDKYSQGVTSLALLWTGEILVGAGDGTVAVIKGDQFKKTKSHKIPGSGAITSLVLRGKGHQFLVGTEKSQIHRFNLAEFTREQLRDCHFGSVSDIAFPHGCSDLYATCSQSDIRVWNAKTSRDVLSITVPNMTCNAIELMRDGSGIVSAWDDNKIRVFYPQSGKLKYQINDAHNKKVTAITTTSDCRFIISGGGEGQVRVWKIKDQQRGDLERTMKEHKGEVTCIVVRKNDRECISASFDGSCIIWDLSRGTRHLVIFANTLFKCVSYSLDESQVLTSGTDRKIGYWETYSTTQIRETEGASTGAVNGMMVSPDGDNFVTGGDDKLIKFWDYGDAQVTHVGIGHSGAINRLSICPNQMYIVSVSQDGAIMRWKYPK</sequence>
<evidence type="ECO:0000256" key="2">
    <source>
        <dbReference type="ARBA" id="ARBA00004496"/>
    </source>
</evidence>
<evidence type="ECO:0000313" key="15">
    <source>
        <dbReference type="EnsemblMetazoa" id="XP_038067844.1"/>
    </source>
</evidence>
<dbReference type="PROSITE" id="PS00678">
    <property type="entry name" value="WD_REPEATS_1"/>
    <property type="match status" value="2"/>
</dbReference>
<evidence type="ECO:0000256" key="7">
    <source>
        <dbReference type="ARBA" id="ARBA00023069"/>
    </source>
</evidence>
<dbReference type="InterPro" id="IPR055439">
    <property type="entry name" value="Beta-prop_EML_1st"/>
</dbReference>
<dbReference type="FunFam" id="2.130.10.10:FF:001320">
    <property type="entry name" value="Predicted protein"/>
    <property type="match status" value="1"/>
</dbReference>
<organism evidence="15 16">
    <name type="scientific">Patiria miniata</name>
    <name type="common">Bat star</name>
    <name type="synonym">Asterina miniata</name>
    <dbReference type="NCBI Taxonomy" id="46514"/>
    <lineage>
        <taxon>Eukaryota</taxon>
        <taxon>Metazoa</taxon>
        <taxon>Echinodermata</taxon>
        <taxon>Eleutherozoa</taxon>
        <taxon>Asterozoa</taxon>
        <taxon>Asteroidea</taxon>
        <taxon>Valvatacea</taxon>
        <taxon>Valvatida</taxon>
        <taxon>Asterinidae</taxon>
        <taxon>Patiria</taxon>
    </lineage>
</organism>
<evidence type="ECO:0000256" key="1">
    <source>
        <dbReference type="ARBA" id="ARBA00004230"/>
    </source>
</evidence>
<dbReference type="SUPFAM" id="SSF50978">
    <property type="entry name" value="WD40 repeat-like"/>
    <property type="match status" value="2"/>
</dbReference>
<dbReference type="FunFam" id="2.130.10.10:FF:000207">
    <property type="entry name" value="Cilia- and flagella-associated protein 52"/>
    <property type="match status" value="1"/>
</dbReference>
<evidence type="ECO:0000259" key="14">
    <source>
        <dbReference type="Pfam" id="PF23409"/>
    </source>
</evidence>
<feature type="repeat" description="WD" evidence="13">
    <location>
        <begin position="583"/>
        <end position="618"/>
    </location>
</feature>
<evidence type="ECO:0000256" key="10">
    <source>
        <dbReference type="ARBA" id="ARBA00029552"/>
    </source>
</evidence>
<keyword evidence="7" id="KW-0969">Cilium</keyword>
<evidence type="ECO:0000256" key="5">
    <source>
        <dbReference type="ARBA" id="ARBA00022737"/>
    </source>
</evidence>
<evidence type="ECO:0000256" key="9">
    <source>
        <dbReference type="ARBA" id="ARBA00029456"/>
    </source>
</evidence>
<dbReference type="EnsemblMetazoa" id="XM_038211916.1">
    <property type="protein sequence ID" value="XP_038067844.1"/>
    <property type="gene ID" value="LOC119737503"/>
</dbReference>
<evidence type="ECO:0000256" key="3">
    <source>
        <dbReference type="ARBA" id="ARBA00022490"/>
    </source>
</evidence>
<comment type="subunit">
    <text evidence="12">Microtubule inner protein component of sperm flagellar doublet microtubules. Interacts with BRCA2. Interacts with the CCT chaperonin complex. Interacts with HSP70. Interacts with AK8. Interacts with CFAP45. Interacts with DNAI1. Interacts with IQDC.</text>
</comment>
<keyword evidence="16" id="KW-1185">Reference proteome</keyword>
<dbReference type="InterPro" id="IPR036322">
    <property type="entry name" value="WD40_repeat_dom_sf"/>
</dbReference>
<dbReference type="PROSITE" id="PS50294">
    <property type="entry name" value="WD_REPEATS_REGION"/>
    <property type="match status" value="3"/>
</dbReference>
<keyword evidence="5" id="KW-0677">Repeat</keyword>
<dbReference type="OrthoDB" id="6252103at2759"/>
<feature type="repeat" description="WD" evidence="13">
    <location>
        <begin position="104"/>
        <end position="139"/>
    </location>
</feature>